<reference evidence="1" key="1">
    <citation type="submission" date="2022-07" db="EMBL/GenBank/DDBJ databases">
        <title>Alkalimarinus sp. nov., isolated from gut of a Alitta virens.</title>
        <authorList>
            <person name="Yang A.I."/>
            <person name="Shin N.-R."/>
        </authorList>
    </citation>
    <scope>NUCLEOTIDE SEQUENCE</scope>
    <source>
        <strain evidence="1">FA028</strain>
    </source>
</reference>
<accession>A0A9E8KPG5</accession>
<dbReference type="Proteomes" id="UP001164472">
    <property type="component" value="Chromosome"/>
</dbReference>
<evidence type="ECO:0000313" key="2">
    <source>
        <dbReference type="Proteomes" id="UP001164472"/>
    </source>
</evidence>
<dbReference type="KEGG" id="asem:NNL22_17120"/>
<name>A0A9E8KPG5_9ALTE</name>
<dbReference type="EMBL" id="CP101527">
    <property type="protein sequence ID" value="UZW74719.1"/>
    <property type="molecule type" value="Genomic_DNA"/>
</dbReference>
<keyword evidence="2" id="KW-1185">Reference proteome</keyword>
<dbReference type="AlphaFoldDB" id="A0A9E8KPG5"/>
<evidence type="ECO:0000313" key="1">
    <source>
        <dbReference type="EMBL" id="UZW74719.1"/>
    </source>
</evidence>
<gene>
    <name evidence="1" type="ORF">NNL22_17120</name>
</gene>
<organism evidence="1 2">
    <name type="scientific">Alkalimarinus sediminis</name>
    <dbReference type="NCBI Taxonomy" id="1632866"/>
    <lineage>
        <taxon>Bacteria</taxon>
        <taxon>Pseudomonadati</taxon>
        <taxon>Pseudomonadota</taxon>
        <taxon>Gammaproteobacteria</taxon>
        <taxon>Alteromonadales</taxon>
        <taxon>Alteromonadaceae</taxon>
        <taxon>Alkalimarinus</taxon>
    </lineage>
</organism>
<proteinExistence type="predicted"/>
<protein>
    <submittedName>
        <fullName evidence="1">Uncharacterized protein</fullName>
    </submittedName>
</protein>
<dbReference type="RefSeq" id="WP_251810146.1">
    <property type="nucleotide sequence ID" value="NZ_CP101527.1"/>
</dbReference>
<sequence length="155" mass="17570">MQVNNSNFAQTYQTIRHAQVINEKPTSITPEQKNNVADALASKLNTMQQAQFDNAQQKRTAATTLIDYRQTKENLETYTQSYQSATGSHDGTSVDQLSYSDIKDINQAMTRYQVANSNMLRTYIDRTQDNPIPTPYYQTEQLNQAQAGTMINTFA</sequence>